<evidence type="ECO:0000256" key="3">
    <source>
        <dbReference type="ARBA" id="ARBA00022960"/>
    </source>
</evidence>
<keyword evidence="2" id="KW-0808">Transferase</keyword>
<dbReference type="InterPro" id="IPR003447">
    <property type="entry name" value="FEMABX"/>
</dbReference>
<dbReference type="InterPro" id="IPR050644">
    <property type="entry name" value="PG_Glycine_Bridge_Synth"/>
</dbReference>
<organism evidence="7 8">
    <name type="scientific">Candidatus Magasanikbacteria bacterium CG10_big_fil_rev_8_21_14_0_10_42_10</name>
    <dbReference type="NCBI Taxonomy" id="1974649"/>
    <lineage>
        <taxon>Bacteria</taxon>
        <taxon>Candidatus Magasanikiibacteriota</taxon>
    </lineage>
</organism>
<evidence type="ECO:0000256" key="1">
    <source>
        <dbReference type="ARBA" id="ARBA00009943"/>
    </source>
</evidence>
<evidence type="ECO:0008006" key="9">
    <source>
        <dbReference type="Google" id="ProtNLM"/>
    </source>
</evidence>
<dbReference type="Pfam" id="PF02388">
    <property type="entry name" value="FemAB"/>
    <property type="match status" value="2"/>
</dbReference>
<comment type="similarity">
    <text evidence="1">Belongs to the FemABX family.</text>
</comment>
<sequence length="312" mass="36596">MIIQEITKQADWKPKTNEFLQSWEWGEFQRAVGHEPVRLRVDNTYIQGFVQRLPFGQKFLYVPRMQISDFGFQNIVQEMKTRGFLFVRIEPENSAFNIQHSAMKMRCRQPQHTLVLDLTQSEEKLLTNMHSKTRYNIRLAEKKGVEIREGKDVDVFWTLNTETTDRDNFKSHDKTYYTKMLEMNSTHQLTAWYEGKPIASQIYIGNEGVCTYLHGASSNEHRNVMAPYLLQWRSIQIAKKFGKTEYDFWGVAAPKEGGKQFHTYAWGETDKLNNVTRYKAGFGGTPISYPDAFEIPLKPFQYKLFQLAKKVF</sequence>
<comment type="caution">
    <text evidence="7">The sequence shown here is derived from an EMBL/GenBank/DDBJ whole genome shotgun (WGS) entry which is preliminary data.</text>
</comment>
<evidence type="ECO:0000256" key="5">
    <source>
        <dbReference type="ARBA" id="ARBA00023315"/>
    </source>
</evidence>
<dbReference type="GO" id="GO:0071555">
    <property type="term" value="P:cell wall organization"/>
    <property type="evidence" value="ECO:0007669"/>
    <property type="project" value="UniProtKB-KW"/>
</dbReference>
<evidence type="ECO:0000313" key="7">
    <source>
        <dbReference type="EMBL" id="PIR76502.1"/>
    </source>
</evidence>
<dbReference type="GO" id="GO:0009252">
    <property type="term" value="P:peptidoglycan biosynthetic process"/>
    <property type="evidence" value="ECO:0007669"/>
    <property type="project" value="UniProtKB-KW"/>
</dbReference>
<protein>
    <recommendedName>
        <fullName evidence="9">Methicillin resistance protein</fullName>
    </recommendedName>
</protein>
<dbReference type="PANTHER" id="PTHR36174">
    <property type="entry name" value="LIPID II:GLYCINE GLYCYLTRANSFERASE"/>
    <property type="match status" value="1"/>
</dbReference>
<dbReference type="InterPro" id="IPR016181">
    <property type="entry name" value="Acyl_CoA_acyltransferase"/>
</dbReference>
<evidence type="ECO:0000313" key="8">
    <source>
        <dbReference type="Proteomes" id="UP000231530"/>
    </source>
</evidence>
<dbReference type="EMBL" id="PFBY01000022">
    <property type="protein sequence ID" value="PIR76502.1"/>
    <property type="molecule type" value="Genomic_DNA"/>
</dbReference>
<evidence type="ECO:0000256" key="2">
    <source>
        <dbReference type="ARBA" id="ARBA00022679"/>
    </source>
</evidence>
<dbReference type="GO" id="GO:0016755">
    <property type="term" value="F:aminoacyltransferase activity"/>
    <property type="evidence" value="ECO:0007669"/>
    <property type="project" value="InterPro"/>
</dbReference>
<dbReference type="SUPFAM" id="SSF55729">
    <property type="entry name" value="Acyl-CoA N-acyltransferases (Nat)"/>
    <property type="match status" value="2"/>
</dbReference>
<keyword evidence="5" id="KW-0012">Acyltransferase</keyword>
<keyword evidence="6" id="KW-0961">Cell wall biogenesis/degradation</keyword>
<keyword evidence="4" id="KW-0573">Peptidoglycan synthesis</keyword>
<dbReference type="Proteomes" id="UP000231530">
    <property type="component" value="Unassembled WGS sequence"/>
</dbReference>
<proteinExistence type="inferred from homology"/>
<dbReference type="GO" id="GO:0008360">
    <property type="term" value="P:regulation of cell shape"/>
    <property type="evidence" value="ECO:0007669"/>
    <property type="project" value="UniProtKB-KW"/>
</dbReference>
<reference evidence="8" key="1">
    <citation type="submission" date="2017-09" db="EMBL/GenBank/DDBJ databases">
        <title>Depth-based differentiation of microbial function through sediment-hosted aquifers and enrichment of novel symbionts in the deep terrestrial subsurface.</title>
        <authorList>
            <person name="Probst A.J."/>
            <person name="Ladd B."/>
            <person name="Jarett J.K."/>
            <person name="Geller-Mcgrath D.E."/>
            <person name="Sieber C.M.K."/>
            <person name="Emerson J.B."/>
            <person name="Anantharaman K."/>
            <person name="Thomas B.C."/>
            <person name="Malmstrom R."/>
            <person name="Stieglmeier M."/>
            <person name="Klingl A."/>
            <person name="Woyke T."/>
            <person name="Ryan C.M."/>
            <person name="Banfield J.F."/>
        </authorList>
    </citation>
    <scope>NUCLEOTIDE SEQUENCE [LARGE SCALE GENOMIC DNA]</scope>
</reference>
<name>A0A2H0TWH2_9BACT</name>
<dbReference type="Gene3D" id="3.40.630.30">
    <property type="match status" value="1"/>
</dbReference>
<dbReference type="PROSITE" id="PS51191">
    <property type="entry name" value="FEMABX"/>
    <property type="match status" value="1"/>
</dbReference>
<accession>A0A2H0TWH2</accession>
<dbReference type="AlphaFoldDB" id="A0A2H0TWH2"/>
<evidence type="ECO:0000256" key="6">
    <source>
        <dbReference type="ARBA" id="ARBA00023316"/>
    </source>
</evidence>
<dbReference type="PANTHER" id="PTHR36174:SF1">
    <property type="entry name" value="LIPID II:GLYCINE GLYCYLTRANSFERASE"/>
    <property type="match status" value="1"/>
</dbReference>
<keyword evidence="3" id="KW-0133">Cell shape</keyword>
<evidence type="ECO:0000256" key="4">
    <source>
        <dbReference type="ARBA" id="ARBA00022984"/>
    </source>
</evidence>
<gene>
    <name evidence="7" type="ORF">COU32_01790</name>
</gene>